<evidence type="ECO:0000313" key="4">
    <source>
        <dbReference type="Proteomes" id="UP001056384"/>
    </source>
</evidence>
<protein>
    <submittedName>
        <fullName evidence="3">Uncharacterized protein</fullName>
    </submittedName>
</protein>
<organism evidence="3 4">
    <name type="scientific">Septoria linicola</name>
    <dbReference type="NCBI Taxonomy" id="215465"/>
    <lineage>
        <taxon>Eukaryota</taxon>
        <taxon>Fungi</taxon>
        <taxon>Dikarya</taxon>
        <taxon>Ascomycota</taxon>
        <taxon>Pezizomycotina</taxon>
        <taxon>Dothideomycetes</taxon>
        <taxon>Dothideomycetidae</taxon>
        <taxon>Mycosphaerellales</taxon>
        <taxon>Mycosphaerellaceae</taxon>
        <taxon>Septoria</taxon>
    </lineage>
</organism>
<feature type="transmembrane region" description="Helical" evidence="2">
    <location>
        <begin position="531"/>
        <end position="551"/>
    </location>
</feature>
<keyword evidence="2" id="KW-1133">Transmembrane helix</keyword>
<dbReference type="EMBL" id="CP099427">
    <property type="protein sequence ID" value="USW58217.1"/>
    <property type="molecule type" value="Genomic_DNA"/>
</dbReference>
<evidence type="ECO:0000256" key="2">
    <source>
        <dbReference type="SAM" id="Phobius"/>
    </source>
</evidence>
<reference evidence="3" key="1">
    <citation type="submission" date="2022-06" db="EMBL/GenBank/DDBJ databases">
        <title>Complete genome sequences of two strains of the flax pathogen Septoria linicola.</title>
        <authorList>
            <person name="Lapalu N."/>
            <person name="Simon A."/>
            <person name="Demenou B."/>
            <person name="Paumier D."/>
            <person name="Guillot M.-P."/>
            <person name="Gout L."/>
            <person name="Valade R."/>
        </authorList>
    </citation>
    <scope>NUCLEOTIDE SEQUENCE</scope>
    <source>
        <strain evidence="3">SE15195</strain>
    </source>
</reference>
<keyword evidence="2" id="KW-0812">Transmembrane</keyword>
<keyword evidence="4" id="KW-1185">Reference proteome</keyword>
<feature type="region of interest" description="Disordered" evidence="1">
    <location>
        <begin position="1"/>
        <end position="43"/>
    </location>
</feature>
<dbReference type="PANTHER" id="PTHR37576:SF2">
    <property type="entry name" value="DEFECT AT LOW TEMPERATURE PROTEIN 1"/>
    <property type="match status" value="1"/>
</dbReference>
<feature type="transmembrane region" description="Helical" evidence="2">
    <location>
        <begin position="114"/>
        <end position="140"/>
    </location>
</feature>
<gene>
    <name evidence="3" type="ORF">Slin15195_G115360</name>
</gene>
<feature type="transmembrane region" description="Helical" evidence="2">
    <location>
        <begin position="60"/>
        <end position="82"/>
    </location>
</feature>
<accession>A0A9Q9EPY4</accession>
<dbReference type="Pfam" id="PF11374">
    <property type="entry name" value="DUF3176"/>
    <property type="match status" value="1"/>
</dbReference>
<dbReference type="InterPro" id="IPR021514">
    <property type="entry name" value="DUF3176"/>
</dbReference>
<evidence type="ECO:0000313" key="3">
    <source>
        <dbReference type="EMBL" id="USW58217.1"/>
    </source>
</evidence>
<keyword evidence="2" id="KW-0472">Membrane</keyword>
<dbReference type="Proteomes" id="UP001056384">
    <property type="component" value="Chromosome 10"/>
</dbReference>
<evidence type="ECO:0000256" key="1">
    <source>
        <dbReference type="SAM" id="MobiDB-lite"/>
    </source>
</evidence>
<dbReference type="AlphaFoldDB" id="A0A9Q9EPY4"/>
<name>A0A9Q9EPY4_9PEZI</name>
<dbReference type="PANTHER" id="PTHR37576">
    <property type="entry name" value="DEFECT AT LOW TEMPERATURE PROTEIN 1"/>
    <property type="match status" value="1"/>
</dbReference>
<sequence>MHSQEHHTLGAAPPVPYYHEEKKGPEEQIQPVSEWEETEGDPVRRTEAHWKPGFVSRFPWLGFGALTTVVVCLVACIIVLVVSDGRAQGDQSWKQMRDNGLTADRWPKQIRPSVILSILNNVSNLAFSLAIANGVAIAWWRKAMKGATIKQLHKSWEFSHSIKDVALAGNAFNVISLAALAAKSTIIDGVLMQSATTTVIEPDKPDRSQQIQTWANTSIPITGRRVDRSQIPLLISSWFGSDLILWDSHPALLPYSKFEGCQNATCFLEVEAAGFAFECSDTVSRPIAWNKDVMGYTVNDQGERSDSGSHVREDADAFNVKNIDGSESTEITCPGTRYEQNCVLRPAIVRYPVMLQNYEGGHREVGISLLPEKAYNNATYAPTYNSTLRQQDGFSVVRYNDIFEDKTLGTDFGSRLSGLHVGLNMYLGGSSNLTWDAYPGYLLYQTGNAPQSLLNLPGPQECGFHFNDPMQPERVANKQVQSVLTSINQIMFALALDISNGDSSNNAEALKKSYPATIYTESIHYKTRYEYMFGAMASTIFCIICVLPVYWRFWHLGRKVALSPFEIAHAFRSPMTARAENGDIEQVMQRCGQQQVVYGHIVSGDARGVFGIAEPEYVAPVATVTGAGGLRNKVLRRNASN</sequence>
<proteinExistence type="predicted"/>